<organism evidence="2 3">
    <name type="scientific">Anisodus acutangulus</name>
    <dbReference type="NCBI Taxonomy" id="402998"/>
    <lineage>
        <taxon>Eukaryota</taxon>
        <taxon>Viridiplantae</taxon>
        <taxon>Streptophyta</taxon>
        <taxon>Embryophyta</taxon>
        <taxon>Tracheophyta</taxon>
        <taxon>Spermatophyta</taxon>
        <taxon>Magnoliopsida</taxon>
        <taxon>eudicotyledons</taxon>
        <taxon>Gunneridae</taxon>
        <taxon>Pentapetalae</taxon>
        <taxon>asterids</taxon>
        <taxon>lamiids</taxon>
        <taxon>Solanales</taxon>
        <taxon>Solanaceae</taxon>
        <taxon>Solanoideae</taxon>
        <taxon>Hyoscyameae</taxon>
        <taxon>Anisodus</taxon>
    </lineage>
</organism>
<evidence type="ECO:0000313" key="3">
    <source>
        <dbReference type="Proteomes" id="UP001152561"/>
    </source>
</evidence>
<evidence type="ECO:0000256" key="1">
    <source>
        <dbReference type="SAM" id="MobiDB-lite"/>
    </source>
</evidence>
<keyword evidence="3" id="KW-1185">Reference proteome</keyword>
<dbReference type="Pfam" id="PF07816">
    <property type="entry name" value="DUF1645"/>
    <property type="match status" value="1"/>
</dbReference>
<feature type="region of interest" description="Disordered" evidence="1">
    <location>
        <begin position="118"/>
        <end position="140"/>
    </location>
</feature>
<evidence type="ECO:0000313" key="2">
    <source>
        <dbReference type="EMBL" id="KAJ8527746.1"/>
    </source>
</evidence>
<protein>
    <submittedName>
        <fullName evidence="2">Uncharacterized protein</fullName>
    </submittedName>
</protein>
<reference evidence="3" key="1">
    <citation type="journal article" date="2023" name="Proc. Natl. Acad. Sci. U.S.A.">
        <title>Genomic and structural basis for evolution of tropane alkaloid biosynthesis.</title>
        <authorList>
            <person name="Wanga Y.-J."/>
            <person name="Taina T."/>
            <person name="Yua J.-Y."/>
            <person name="Lia J."/>
            <person name="Xua B."/>
            <person name="Chenc J."/>
            <person name="D'Auriad J.C."/>
            <person name="Huanga J.-P."/>
            <person name="Huanga S.-X."/>
        </authorList>
    </citation>
    <scope>NUCLEOTIDE SEQUENCE [LARGE SCALE GENOMIC DNA]</scope>
    <source>
        <strain evidence="3">cv. KIB-2019</strain>
    </source>
</reference>
<dbReference type="EMBL" id="JAJAGQ010000023">
    <property type="protein sequence ID" value="KAJ8527746.1"/>
    <property type="molecule type" value="Genomic_DNA"/>
</dbReference>
<dbReference type="Proteomes" id="UP001152561">
    <property type="component" value="Unassembled WGS sequence"/>
</dbReference>
<gene>
    <name evidence="2" type="ORF">K7X08_015197</name>
</gene>
<dbReference type="PANTHER" id="PTHR33095">
    <property type="entry name" value="OS07G0619500 PROTEIN"/>
    <property type="match status" value="1"/>
</dbReference>
<comment type="caution">
    <text evidence="2">The sequence shown here is derived from an EMBL/GenBank/DDBJ whole genome shotgun (WGS) entry which is preliminary data.</text>
</comment>
<proteinExistence type="predicted"/>
<dbReference type="InterPro" id="IPR012442">
    <property type="entry name" value="DUF1645_plant"/>
</dbReference>
<name>A0A9Q1QWG6_9SOLA</name>
<dbReference type="PANTHER" id="PTHR33095:SF48">
    <property type="entry name" value="CALMODULIN-BINDING PROTEIN"/>
    <property type="match status" value="1"/>
</dbReference>
<dbReference type="OrthoDB" id="667051at2759"/>
<sequence length="283" mass="32147">MKTEMIDFNFDSACTSPYISAPSSPERFGTFFFSAPTSPTHISALYGDTNDTPDNDLDDNNVDEFAFEFNGHELEKSSIIPGADELFDGGKIKPSPFESPKLSPKWRFKHKKEAIAQVKERTQNSIRNSSGSNRDKETRSLPPMRVSDLLFIGEDDENIDQEKTESSVSSLISLWNRTWKLKDLLLFRSASESRASSSTEELNKYVLVKNVRQEDVKNSSVSSSRERTMTRRAGPISAHELHYKMKKEMLKEMKKKTFLPYKQGLLGCSSLDDVISLNLPRRQ</sequence>
<accession>A0A9Q1QWG6</accession>
<feature type="compositionally biased region" description="Polar residues" evidence="1">
    <location>
        <begin position="123"/>
        <end position="132"/>
    </location>
</feature>
<dbReference type="AlphaFoldDB" id="A0A9Q1QWG6"/>